<evidence type="ECO:0000256" key="13">
    <source>
        <dbReference type="ARBA" id="ARBA00023316"/>
    </source>
</evidence>
<dbReference type="GO" id="GO:0071555">
    <property type="term" value="P:cell wall organization"/>
    <property type="evidence" value="ECO:0007669"/>
    <property type="project" value="UniProtKB-KW"/>
</dbReference>
<feature type="transmembrane region" description="Helical" evidence="21">
    <location>
        <begin position="107"/>
        <end position="126"/>
    </location>
</feature>
<keyword evidence="11 21" id="KW-0472">Membrane</keyword>
<evidence type="ECO:0000256" key="15">
    <source>
        <dbReference type="ARBA" id="ARBA00033270"/>
    </source>
</evidence>
<keyword evidence="13" id="KW-0961">Cell wall biogenesis/degradation</keyword>
<dbReference type="Proteomes" id="UP000433050">
    <property type="component" value="Unassembled WGS sequence"/>
</dbReference>
<comment type="subcellular location">
    <subcellularLocation>
        <location evidence="1">Cell membrane</location>
        <topology evidence="1">Multi-pass membrane protein</topology>
    </subcellularLocation>
</comment>
<feature type="transmembrane region" description="Helical" evidence="21">
    <location>
        <begin position="82"/>
        <end position="100"/>
    </location>
</feature>
<evidence type="ECO:0000256" key="4">
    <source>
        <dbReference type="ARBA" id="ARBA00022618"/>
    </source>
</evidence>
<comment type="similarity">
    <text evidence="16">Belongs to the SEDS family. FtsW subfamily.</text>
</comment>
<dbReference type="GO" id="GO:0015648">
    <property type="term" value="F:lipid-linked peptidoglycan transporter activity"/>
    <property type="evidence" value="ECO:0007669"/>
    <property type="project" value="TreeGrafter"/>
</dbReference>
<keyword evidence="23" id="KW-1185">Reference proteome</keyword>
<keyword evidence="3" id="KW-1003">Cell membrane</keyword>
<sequence length="413" mass="44921">MRIKRPSTLIVRYSGRVFPGVAYMISRAERTVVGEWWWTIDRLLLGALAALMIIGIVLALAASPPVAARLGIADPFHFVNRQVMFLVPALIVLIGTSFLSPRNIRRIALVLFFLFLALVCATLVVGPEVKGARRWLTVAGITVQPSEFLKPSFVIIAAWLFSESVRRPEMPGQILAIGLLGMVVTPLVMQPDFGQTMLVSLVWGSLFFLAGLRIIWVIGLAGVGATGLFIAYTMVPHVTQRIDRFLNPDSGDTYQIDLSISSFLNGGWLGQGPGEGSFKKLLPDGHTDFIFAVAGEEFGAVLCMMIAGLFAFIVLRALSRAMNDEDPFVRFATAGLAILFGLQSCINMMVNLHMMPAKGMTLPFVSYGGSSLLSLAYGMGMLLALTRRRPRTATLAELERLGTRLGAPVPHPA</sequence>
<feature type="transmembrane region" description="Helical" evidence="21">
    <location>
        <begin position="331"/>
        <end position="352"/>
    </location>
</feature>
<feature type="transmembrane region" description="Helical" evidence="21">
    <location>
        <begin position="364"/>
        <end position="385"/>
    </location>
</feature>
<evidence type="ECO:0000256" key="7">
    <source>
        <dbReference type="ARBA" id="ARBA00022692"/>
    </source>
</evidence>
<dbReference type="GO" id="GO:0051301">
    <property type="term" value="P:cell division"/>
    <property type="evidence" value="ECO:0007669"/>
    <property type="project" value="UniProtKB-KW"/>
</dbReference>
<feature type="transmembrane region" description="Helical" evidence="21">
    <location>
        <begin position="201"/>
        <end position="232"/>
    </location>
</feature>
<evidence type="ECO:0000256" key="12">
    <source>
        <dbReference type="ARBA" id="ARBA00023306"/>
    </source>
</evidence>
<evidence type="ECO:0000256" key="1">
    <source>
        <dbReference type="ARBA" id="ARBA00004651"/>
    </source>
</evidence>
<name>A0A5S9PKJ1_9HYPH</name>
<dbReference type="Pfam" id="PF01098">
    <property type="entry name" value="FTSW_RODA_SPOVE"/>
    <property type="match status" value="1"/>
</dbReference>
<dbReference type="EC" id="2.4.99.28" evidence="19"/>
<comment type="catalytic activity">
    <reaction evidence="20">
        <text>[GlcNAc-(1-&gt;4)-Mur2Ac(oyl-L-Ala-gamma-D-Glu-L-Lys-D-Ala-D-Ala)](n)-di-trans,octa-cis-undecaprenyl diphosphate + beta-D-GlcNAc-(1-&gt;4)-Mur2Ac(oyl-L-Ala-gamma-D-Glu-L-Lys-D-Ala-D-Ala)-di-trans,octa-cis-undecaprenyl diphosphate = [GlcNAc-(1-&gt;4)-Mur2Ac(oyl-L-Ala-gamma-D-Glu-L-Lys-D-Ala-D-Ala)](n+1)-di-trans,octa-cis-undecaprenyl diphosphate + di-trans,octa-cis-undecaprenyl diphosphate + H(+)</text>
        <dbReference type="Rhea" id="RHEA:23708"/>
        <dbReference type="Rhea" id="RHEA-COMP:9602"/>
        <dbReference type="Rhea" id="RHEA-COMP:9603"/>
        <dbReference type="ChEBI" id="CHEBI:15378"/>
        <dbReference type="ChEBI" id="CHEBI:58405"/>
        <dbReference type="ChEBI" id="CHEBI:60033"/>
        <dbReference type="ChEBI" id="CHEBI:78435"/>
        <dbReference type="EC" id="2.4.99.28"/>
    </reaction>
</comment>
<dbReference type="InterPro" id="IPR001182">
    <property type="entry name" value="FtsW/RodA"/>
</dbReference>
<keyword evidence="4" id="KW-0132">Cell division</keyword>
<dbReference type="PANTHER" id="PTHR30474:SF2">
    <property type="entry name" value="PEPTIDOGLYCAN GLYCOSYLTRANSFERASE FTSW-RELATED"/>
    <property type="match status" value="1"/>
</dbReference>
<evidence type="ECO:0000313" key="22">
    <source>
        <dbReference type="EMBL" id="CAA0104721.1"/>
    </source>
</evidence>
<evidence type="ECO:0000256" key="10">
    <source>
        <dbReference type="ARBA" id="ARBA00022989"/>
    </source>
</evidence>
<dbReference type="PANTHER" id="PTHR30474">
    <property type="entry name" value="CELL CYCLE PROTEIN"/>
    <property type="match status" value="1"/>
</dbReference>
<evidence type="ECO:0000256" key="3">
    <source>
        <dbReference type="ARBA" id="ARBA00022475"/>
    </source>
</evidence>
<evidence type="ECO:0000256" key="14">
    <source>
        <dbReference type="ARBA" id="ARBA00032370"/>
    </source>
</evidence>
<proteinExistence type="inferred from homology"/>
<evidence type="ECO:0000256" key="18">
    <source>
        <dbReference type="ARBA" id="ARBA00041418"/>
    </source>
</evidence>
<reference evidence="22 23" key="1">
    <citation type="submission" date="2019-12" db="EMBL/GenBank/DDBJ databases">
        <authorList>
            <person name="Reyes-Prieto M."/>
        </authorList>
    </citation>
    <scope>NUCLEOTIDE SEQUENCE [LARGE SCALE GENOMIC DNA]</scope>
    <source>
        <strain evidence="22">HF14-78462</strain>
    </source>
</reference>
<dbReference type="AlphaFoldDB" id="A0A5S9PKJ1"/>
<dbReference type="EMBL" id="CACSAS010000001">
    <property type="protein sequence ID" value="CAA0104721.1"/>
    <property type="molecule type" value="Genomic_DNA"/>
</dbReference>
<dbReference type="NCBIfam" id="TIGR02614">
    <property type="entry name" value="ftsW"/>
    <property type="match status" value="1"/>
</dbReference>
<evidence type="ECO:0000256" key="19">
    <source>
        <dbReference type="ARBA" id="ARBA00044770"/>
    </source>
</evidence>
<dbReference type="GO" id="GO:0008360">
    <property type="term" value="P:regulation of cell shape"/>
    <property type="evidence" value="ECO:0007669"/>
    <property type="project" value="UniProtKB-KW"/>
</dbReference>
<keyword evidence="9" id="KW-0573">Peptidoglycan synthesis</keyword>
<dbReference type="GO" id="GO:0005886">
    <property type="term" value="C:plasma membrane"/>
    <property type="evidence" value="ECO:0007669"/>
    <property type="project" value="UniProtKB-SubCell"/>
</dbReference>
<dbReference type="GO" id="GO:0008955">
    <property type="term" value="F:peptidoglycan glycosyltransferase activity"/>
    <property type="evidence" value="ECO:0007669"/>
    <property type="project" value="UniProtKB-EC"/>
</dbReference>
<evidence type="ECO:0000256" key="5">
    <source>
        <dbReference type="ARBA" id="ARBA00022676"/>
    </source>
</evidence>
<gene>
    <name evidence="22" type="primary">ftsW</name>
    <name evidence="22" type="ORF">STARVERO_03161</name>
</gene>
<dbReference type="InterPro" id="IPR013437">
    <property type="entry name" value="FtsW"/>
</dbReference>
<keyword evidence="8" id="KW-0133">Cell shape</keyword>
<dbReference type="GO" id="GO:0009252">
    <property type="term" value="P:peptidoglycan biosynthetic process"/>
    <property type="evidence" value="ECO:0007669"/>
    <property type="project" value="UniProtKB-KW"/>
</dbReference>
<dbReference type="GO" id="GO:0032153">
    <property type="term" value="C:cell division site"/>
    <property type="evidence" value="ECO:0007669"/>
    <property type="project" value="TreeGrafter"/>
</dbReference>
<feature type="transmembrane region" description="Helical" evidence="21">
    <location>
        <begin position="298"/>
        <end position="319"/>
    </location>
</feature>
<evidence type="ECO:0000256" key="11">
    <source>
        <dbReference type="ARBA" id="ARBA00023136"/>
    </source>
</evidence>
<keyword evidence="12" id="KW-0131">Cell cycle</keyword>
<evidence type="ECO:0000256" key="20">
    <source>
        <dbReference type="ARBA" id="ARBA00049902"/>
    </source>
</evidence>
<comment type="pathway">
    <text evidence="2">Cell wall biogenesis; peptidoglycan biosynthesis.</text>
</comment>
<evidence type="ECO:0000256" key="16">
    <source>
        <dbReference type="ARBA" id="ARBA00038053"/>
    </source>
</evidence>
<evidence type="ECO:0000256" key="6">
    <source>
        <dbReference type="ARBA" id="ARBA00022679"/>
    </source>
</evidence>
<protein>
    <recommendedName>
        <fullName evidence="17">Probable peptidoglycan glycosyltransferase FtsW</fullName>
        <ecNumber evidence="19">2.4.99.28</ecNumber>
    </recommendedName>
    <alternativeName>
        <fullName evidence="18">Cell division protein FtsW</fullName>
    </alternativeName>
    <alternativeName>
        <fullName evidence="15">Cell wall polymerase</fullName>
    </alternativeName>
    <alternativeName>
        <fullName evidence="14">Peptidoglycan polymerase</fullName>
    </alternativeName>
</protein>
<feature type="transmembrane region" description="Helical" evidence="21">
    <location>
        <begin position="43"/>
        <end position="62"/>
    </location>
</feature>
<organism evidence="22 23">
    <name type="scientific">Starkeya nomas</name>
    <dbReference type="NCBI Taxonomy" id="2666134"/>
    <lineage>
        <taxon>Bacteria</taxon>
        <taxon>Pseudomonadati</taxon>
        <taxon>Pseudomonadota</taxon>
        <taxon>Alphaproteobacteria</taxon>
        <taxon>Hyphomicrobiales</taxon>
        <taxon>Xanthobacteraceae</taxon>
        <taxon>Starkeya</taxon>
    </lineage>
</organism>
<evidence type="ECO:0000256" key="21">
    <source>
        <dbReference type="SAM" id="Phobius"/>
    </source>
</evidence>
<keyword evidence="10 21" id="KW-1133">Transmembrane helix</keyword>
<evidence type="ECO:0000256" key="2">
    <source>
        <dbReference type="ARBA" id="ARBA00004752"/>
    </source>
</evidence>
<keyword evidence="6 22" id="KW-0808">Transferase</keyword>
<keyword evidence="5 22" id="KW-0328">Glycosyltransferase</keyword>
<evidence type="ECO:0000256" key="9">
    <source>
        <dbReference type="ARBA" id="ARBA00022984"/>
    </source>
</evidence>
<evidence type="ECO:0000256" key="17">
    <source>
        <dbReference type="ARBA" id="ARBA00041185"/>
    </source>
</evidence>
<accession>A0A5S9PKJ1</accession>
<evidence type="ECO:0000313" key="23">
    <source>
        <dbReference type="Proteomes" id="UP000433050"/>
    </source>
</evidence>
<evidence type="ECO:0000256" key="8">
    <source>
        <dbReference type="ARBA" id="ARBA00022960"/>
    </source>
</evidence>
<keyword evidence="7 21" id="KW-0812">Transmembrane</keyword>